<dbReference type="PANTHER" id="PTHR30231">
    <property type="entry name" value="DNA POLYMERASE III SUBUNIT EPSILON"/>
    <property type="match status" value="1"/>
</dbReference>
<dbReference type="GO" id="GO:0003887">
    <property type="term" value="F:DNA-directed DNA polymerase activity"/>
    <property type="evidence" value="ECO:0007669"/>
    <property type="project" value="InterPro"/>
</dbReference>
<evidence type="ECO:0000313" key="6">
    <source>
        <dbReference type="EMBL" id="ATF24943.1"/>
    </source>
</evidence>
<dbReference type="OrthoDB" id="9803913at2"/>
<feature type="domain" description="Exonuclease" evidence="5">
    <location>
        <begin position="33"/>
        <end position="194"/>
    </location>
</feature>
<sequence length="359" mass="40635">MSGYNYRRASGAKRGRTTAKTKAYAKPTKLPANFVVVDFETTGLSADRNQIIQIGAVKYANGEQESTYSSYINPFEALSDTIVRITGITDEILAEAPAVEDVWPEFLSYINGEVLVAHNASFDMKFLLATSQDLRLESIVYEVIDTVPLARKFFDTPNHKLETLKDYLGLEHQSHDALEDCIVTGKVYMNCWHKTPEKQRIGTVGTNIKPVVPPQSDTFETDELRLYQSINVFLQGQRMASFFAMKHVSKTLSLDGYYPFARITYNSKSRFISLRGNIDAFQVIYPSAPTMVAPASDWGDFRVTLADMADVLTYRDYILDQYFQTVARLQADIRAEKIVEADWRKFQAQKRLVDMACGN</sequence>
<dbReference type="STRING" id="2756.BFR44_02995"/>
<evidence type="ECO:0000256" key="1">
    <source>
        <dbReference type="ARBA" id="ARBA00022722"/>
    </source>
</evidence>
<dbReference type="Gene3D" id="3.30.420.10">
    <property type="entry name" value="Ribonuclease H-like superfamily/Ribonuclease H"/>
    <property type="match status" value="1"/>
</dbReference>
<dbReference type="GO" id="GO:0045004">
    <property type="term" value="P:DNA replication proofreading"/>
    <property type="evidence" value="ECO:0007669"/>
    <property type="project" value="TreeGrafter"/>
</dbReference>
<dbReference type="RefSeq" id="WP_069125470.1">
    <property type="nucleotide sequence ID" value="NZ_CP023483.1"/>
</dbReference>
<reference evidence="6 7" key="1">
    <citation type="submission" date="2017-09" db="EMBL/GenBank/DDBJ databases">
        <title>Complete Genome Sequences of Two Strains of the Meat Spoilage Bacterium Brochothrix thermosphacta Isolated from Ground Chicken.</title>
        <authorList>
            <person name="Paoli G.C."/>
            <person name="Wijey C."/>
            <person name="Chen C.-Y."/>
            <person name="Nguyen L."/>
            <person name="Yan X."/>
            <person name="Irwin P.L."/>
        </authorList>
    </citation>
    <scope>NUCLEOTIDE SEQUENCE [LARGE SCALE GENOMIC DNA]</scope>
    <source>
        <strain evidence="6 7">BI</strain>
    </source>
</reference>
<organism evidence="6 7">
    <name type="scientific">Brochothrix thermosphacta</name>
    <name type="common">Microbacterium thermosphactum</name>
    <dbReference type="NCBI Taxonomy" id="2756"/>
    <lineage>
        <taxon>Bacteria</taxon>
        <taxon>Bacillati</taxon>
        <taxon>Bacillota</taxon>
        <taxon>Bacilli</taxon>
        <taxon>Bacillales</taxon>
        <taxon>Listeriaceae</taxon>
        <taxon>Brochothrix</taxon>
    </lineage>
</organism>
<dbReference type="GO" id="GO:0003677">
    <property type="term" value="F:DNA binding"/>
    <property type="evidence" value="ECO:0007669"/>
    <property type="project" value="InterPro"/>
</dbReference>
<dbReference type="Pfam" id="PF00929">
    <property type="entry name" value="RNase_T"/>
    <property type="match status" value="1"/>
</dbReference>
<dbReference type="GO" id="GO:0008408">
    <property type="term" value="F:3'-5' exonuclease activity"/>
    <property type="evidence" value="ECO:0007669"/>
    <property type="project" value="TreeGrafter"/>
</dbReference>
<feature type="region of interest" description="Disordered" evidence="4">
    <location>
        <begin position="1"/>
        <end position="20"/>
    </location>
</feature>
<evidence type="ECO:0000256" key="3">
    <source>
        <dbReference type="ARBA" id="ARBA00022839"/>
    </source>
</evidence>
<evidence type="ECO:0000256" key="4">
    <source>
        <dbReference type="SAM" id="MobiDB-lite"/>
    </source>
</evidence>
<keyword evidence="2" id="KW-0378">Hydrolase</keyword>
<dbReference type="NCBIfam" id="TIGR00573">
    <property type="entry name" value="dnaq"/>
    <property type="match status" value="1"/>
</dbReference>
<dbReference type="Proteomes" id="UP000243591">
    <property type="component" value="Chromosome"/>
</dbReference>
<gene>
    <name evidence="6" type="ORF">CNY62_00345</name>
</gene>
<evidence type="ECO:0000259" key="5">
    <source>
        <dbReference type="SMART" id="SM00479"/>
    </source>
</evidence>
<dbReference type="AlphaFoldDB" id="A0A1D2KUF1"/>
<keyword evidence="3" id="KW-0269">Exonuclease</keyword>
<dbReference type="GO" id="GO:0005829">
    <property type="term" value="C:cytosol"/>
    <property type="evidence" value="ECO:0007669"/>
    <property type="project" value="TreeGrafter"/>
</dbReference>
<dbReference type="EMBL" id="CP023483">
    <property type="protein sequence ID" value="ATF24943.1"/>
    <property type="molecule type" value="Genomic_DNA"/>
</dbReference>
<accession>A0A1D2KUF1</accession>
<evidence type="ECO:0000313" key="7">
    <source>
        <dbReference type="Proteomes" id="UP000243591"/>
    </source>
</evidence>
<dbReference type="CDD" id="cd06127">
    <property type="entry name" value="DEDDh"/>
    <property type="match status" value="1"/>
</dbReference>
<dbReference type="FunFam" id="3.30.420.10:FF:000045">
    <property type="entry name" value="3'-5' exonuclease DinG"/>
    <property type="match status" value="1"/>
</dbReference>
<dbReference type="InterPro" id="IPR013520">
    <property type="entry name" value="Ribonucl_H"/>
</dbReference>
<feature type="compositionally biased region" description="Basic residues" evidence="4">
    <location>
        <begin position="10"/>
        <end position="19"/>
    </location>
</feature>
<keyword evidence="1" id="KW-0540">Nuclease</keyword>
<dbReference type="PANTHER" id="PTHR30231:SF41">
    <property type="entry name" value="DNA POLYMERASE III SUBUNIT EPSILON"/>
    <property type="match status" value="1"/>
</dbReference>
<proteinExistence type="predicted"/>
<keyword evidence="7" id="KW-1185">Reference proteome</keyword>
<dbReference type="InterPro" id="IPR036397">
    <property type="entry name" value="RNaseH_sf"/>
</dbReference>
<dbReference type="KEGG" id="bths:CNY62_00345"/>
<protein>
    <recommendedName>
        <fullName evidence="5">Exonuclease domain-containing protein</fullName>
    </recommendedName>
</protein>
<dbReference type="SMART" id="SM00479">
    <property type="entry name" value="EXOIII"/>
    <property type="match status" value="1"/>
</dbReference>
<evidence type="ECO:0000256" key="2">
    <source>
        <dbReference type="ARBA" id="ARBA00022801"/>
    </source>
</evidence>
<dbReference type="InterPro" id="IPR012337">
    <property type="entry name" value="RNaseH-like_sf"/>
</dbReference>
<name>A0A1D2KUF1_BROTH</name>
<dbReference type="SUPFAM" id="SSF53098">
    <property type="entry name" value="Ribonuclease H-like"/>
    <property type="match status" value="1"/>
</dbReference>
<dbReference type="InterPro" id="IPR006054">
    <property type="entry name" value="DnaQ"/>
</dbReference>